<gene>
    <name evidence="2" type="ORF">MVEN_00935800</name>
</gene>
<name>A0A8H6YDJ6_9AGAR</name>
<dbReference type="AlphaFoldDB" id="A0A8H6YDJ6"/>
<feature type="region of interest" description="Disordered" evidence="1">
    <location>
        <begin position="1"/>
        <end position="44"/>
    </location>
</feature>
<dbReference type="Proteomes" id="UP000620124">
    <property type="component" value="Unassembled WGS sequence"/>
</dbReference>
<feature type="compositionally biased region" description="Basic and acidic residues" evidence="1">
    <location>
        <begin position="213"/>
        <end position="225"/>
    </location>
</feature>
<feature type="region of interest" description="Disordered" evidence="1">
    <location>
        <begin position="213"/>
        <end position="239"/>
    </location>
</feature>
<dbReference type="OrthoDB" id="2669721at2759"/>
<feature type="compositionally biased region" description="Pro residues" evidence="1">
    <location>
        <begin position="367"/>
        <end position="409"/>
    </location>
</feature>
<evidence type="ECO:0000313" key="2">
    <source>
        <dbReference type="EMBL" id="KAF7356060.1"/>
    </source>
</evidence>
<sequence length="587" mass="62582">MLPPWNASVSPPEPSQLNLPSDLARPSPAPSSSSSRTLSTSLQSPDIRRIPFPLYDDLEDPFRAPSNLEDYNGFSRRRRDSLAASSEERPLSTHTQPNLWDPVVAEATHESLMTNRNLQYIKVYDAHRNLQSRFQAAQQAYGELQVRYDTLNAAYSALVAAVSDRLSAPPCTHPASTESSTALVPSSTSTDHLRILVQSDYPKINYWTESDYRKEDKRRQNEKGKATMSDAKGQRGSKRLAEEDENVMFWFIEDENGDSIPVTILAKCGASSQSSSCVNATIKRTALRPLIFPNFIKRRDVKIKEEIKEDSDVMNTAAAAVVAGEKRAASETPDDEPAPKRTAASGRKPTPAALSAAPEPVSAAPVSLPPAPAPATTEPAPPLPPAAPSQPAPPSQPALPSHPTPPSHPAHPILVSTPPATTLVSVAPAGTLSMGNDPNLAPAINNTDTAGPPTATGPIPVTPQVTALAAGKSTVENPLAFLGDPKGPTTRADFVAGTSAGPVKKKPGARSNKMDQQSGDGTKPVILHKSNAKTARGLCLHDYIHAHGSVAKPVFDTYFGSLPPADLKMWEERSAAAKQAEKNSAAQ</sequence>
<feature type="compositionally biased region" description="Low complexity" evidence="1">
    <location>
        <begin position="351"/>
        <end position="366"/>
    </location>
</feature>
<dbReference type="EMBL" id="JACAZI010000007">
    <property type="protein sequence ID" value="KAF7356060.1"/>
    <property type="molecule type" value="Genomic_DNA"/>
</dbReference>
<feature type="compositionally biased region" description="Low complexity" evidence="1">
    <location>
        <begin position="19"/>
        <end position="44"/>
    </location>
</feature>
<keyword evidence="3" id="KW-1185">Reference proteome</keyword>
<feature type="region of interest" description="Disordered" evidence="1">
    <location>
        <begin position="437"/>
        <end position="461"/>
    </location>
</feature>
<accession>A0A8H6YDJ6</accession>
<reference evidence="2" key="1">
    <citation type="submission" date="2020-05" db="EMBL/GenBank/DDBJ databases">
        <title>Mycena genomes resolve the evolution of fungal bioluminescence.</title>
        <authorList>
            <person name="Tsai I.J."/>
        </authorList>
    </citation>
    <scope>NUCLEOTIDE SEQUENCE</scope>
    <source>
        <strain evidence="2">CCC161011</strain>
    </source>
</reference>
<feature type="compositionally biased region" description="Low complexity" evidence="1">
    <location>
        <begin position="447"/>
        <end position="461"/>
    </location>
</feature>
<protein>
    <submittedName>
        <fullName evidence="2">Uncharacterized protein</fullName>
    </submittedName>
</protein>
<feature type="region of interest" description="Disordered" evidence="1">
    <location>
        <begin position="496"/>
        <end position="525"/>
    </location>
</feature>
<evidence type="ECO:0000313" key="3">
    <source>
        <dbReference type="Proteomes" id="UP000620124"/>
    </source>
</evidence>
<comment type="caution">
    <text evidence="2">The sequence shown here is derived from an EMBL/GenBank/DDBJ whole genome shotgun (WGS) entry which is preliminary data.</text>
</comment>
<proteinExistence type="predicted"/>
<feature type="region of interest" description="Disordered" evidence="1">
    <location>
        <begin position="324"/>
        <end position="416"/>
    </location>
</feature>
<evidence type="ECO:0000256" key="1">
    <source>
        <dbReference type="SAM" id="MobiDB-lite"/>
    </source>
</evidence>
<organism evidence="2 3">
    <name type="scientific">Mycena venus</name>
    <dbReference type="NCBI Taxonomy" id="2733690"/>
    <lineage>
        <taxon>Eukaryota</taxon>
        <taxon>Fungi</taxon>
        <taxon>Dikarya</taxon>
        <taxon>Basidiomycota</taxon>
        <taxon>Agaricomycotina</taxon>
        <taxon>Agaricomycetes</taxon>
        <taxon>Agaricomycetidae</taxon>
        <taxon>Agaricales</taxon>
        <taxon>Marasmiineae</taxon>
        <taxon>Mycenaceae</taxon>
        <taxon>Mycena</taxon>
    </lineage>
</organism>